<dbReference type="RefSeq" id="WP_147556003.1">
    <property type="nucleotide sequence ID" value="NZ_VOWJ01000031.1"/>
</dbReference>
<dbReference type="NCBIfam" id="TIGR00208">
    <property type="entry name" value="fliS"/>
    <property type="match status" value="1"/>
</dbReference>
<evidence type="ECO:0000313" key="7">
    <source>
        <dbReference type="Proteomes" id="UP000321629"/>
    </source>
</evidence>
<organism evidence="6 7">
    <name type="scientific">Campylobacter volucris</name>
    <dbReference type="NCBI Taxonomy" id="1031542"/>
    <lineage>
        <taxon>Bacteria</taxon>
        <taxon>Pseudomonadati</taxon>
        <taxon>Campylobacterota</taxon>
        <taxon>Epsilonproteobacteria</taxon>
        <taxon>Campylobacterales</taxon>
        <taxon>Campylobacteraceae</taxon>
        <taxon>Campylobacter</taxon>
    </lineage>
</organism>
<keyword evidence="6" id="KW-0966">Cell projection</keyword>
<keyword evidence="3" id="KW-0963">Cytoplasm</keyword>
<comment type="caution">
    <text evidence="6">The sequence shown here is derived from an EMBL/GenBank/DDBJ whole genome shotgun (WGS) entry which is preliminary data.</text>
</comment>
<dbReference type="CDD" id="cd16098">
    <property type="entry name" value="FliS"/>
    <property type="match status" value="1"/>
</dbReference>
<accession>A0A5C7DPS2</accession>
<dbReference type="InterPro" id="IPR036584">
    <property type="entry name" value="FliS_sf"/>
</dbReference>
<evidence type="ECO:0000256" key="1">
    <source>
        <dbReference type="ARBA" id="ARBA00004514"/>
    </source>
</evidence>
<proteinExistence type="inferred from homology"/>
<dbReference type="PANTHER" id="PTHR34773:SF1">
    <property type="entry name" value="FLAGELLAR SECRETION CHAPERONE FLIS"/>
    <property type="match status" value="1"/>
</dbReference>
<gene>
    <name evidence="6" type="primary">fliS</name>
    <name evidence="6" type="ORF">FPD38_06995</name>
</gene>
<keyword evidence="6" id="KW-0282">Flagellum</keyword>
<dbReference type="GO" id="GO:0005829">
    <property type="term" value="C:cytosol"/>
    <property type="evidence" value="ECO:0007669"/>
    <property type="project" value="UniProtKB-SubCell"/>
</dbReference>
<dbReference type="GO" id="GO:0071973">
    <property type="term" value="P:bacterial-type flagellum-dependent cell motility"/>
    <property type="evidence" value="ECO:0007669"/>
    <property type="project" value="TreeGrafter"/>
</dbReference>
<dbReference type="Proteomes" id="UP000321629">
    <property type="component" value="Unassembled WGS sequence"/>
</dbReference>
<keyword evidence="6" id="KW-0969">Cilium</keyword>
<sequence>MINSAAYNAYSQNQTGVESQEKLIEMLYGGILRFASRIKLAIQNENIEERVYYVKRTSAIFIELINCLDYDKGGEVAHYLSGLYTRQLQLLSLANIENNQVRVDEVINVVKGLLEAWREVHQK</sequence>
<dbReference type="PANTHER" id="PTHR34773">
    <property type="entry name" value="FLAGELLAR SECRETION CHAPERONE FLIS"/>
    <property type="match status" value="1"/>
</dbReference>
<evidence type="ECO:0000313" key="6">
    <source>
        <dbReference type="EMBL" id="TXE86385.1"/>
    </source>
</evidence>
<dbReference type="Pfam" id="PF02561">
    <property type="entry name" value="FliS"/>
    <property type="match status" value="1"/>
</dbReference>
<evidence type="ECO:0000256" key="5">
    <source>
        <dbReference type="ARBA" id="ARBA00023186"/>
    </source>
</evidence>
<comment type="similarity">
    <text evidence="2">Belongs to the FliS family.</text>
</comment>
<dbReference type="InterPro" id="IPR003713">
    <property type="entry name" value="FliS"/>
</dbReference>
<dbReference type="AlphaFoldDB" id="A0A5C7DPS2"/>
<dbReference type="GO" id="GO:0044780">
    <property type="term" value="P:bacterial-type flagellum assembly"/>
    <property type="evidence" value="ECO:0007669"/>
    <property type="project" value="InterPro"/>
</dbReference>
<dbReference type="PIRSF" id="PIRSF039090">
    <property type="entry name" value="Flis"/>
    <property type="match status" value="1"/>
</dbReference>
<name>A0A5C7DPS2_9BACT</name>
<evidence type="ECO:0000256" key="2">
    <source>
        <dbReference type="ARBA" id="ARBA00008787"/>
    </source>
</evidence>
<keyword evidence="5" id="KW-0143">Chaperone</keyword>
<dbReference type="SUPFAM" id="SSF101116">
    <property type="entry name" value="Flagellar export chaperone FliS"/>
    <property type="match status" value="1"/>
</dbReference>
<evidence type="ECO:0000256" key="3">
    <source>
        <dbReference type="ARBA" id="ARBA00022490"/>
    </source>
</evidence>
<comment type="subcellular location">
    <subcellularLocation>
        <location evidence="1">Cytoplasm</location>
        <location evidence="1">Cytosol</location>
    </subcellularLocation>
</comment>
<dbReference type="EMBL" id="VOWJ01000031">
    <property type="protein sequence ID" value="TXE86385.1"/>
    <property type="molecule type" value="Genomic_DNA"/>
</dbReference>
<keyword evidence="4" id="KW-1005">Bacterial flagellum biogenesis</keyword>
<dbReference type="Gene3D" id="1.20.120.340">
    <property type="entry name" value="Flagellar protein FliS"/>
    <property type="match status" value="1"/>
</dbReference>
<protein>
    <submittedName>
        <fullName evidence="6">Flagellar export chaperone FliS</fullName>
    </submittedName>
</protein>
<reference evidence="6 7" key="1">
    <citation type="submission" date="2019-07" db="EMBL/GenBank/DDBJ databases">
        <title>Rapid identification of Enteric Bacteria from Whole Genome Sequences (WGS) using Average Nucleotide Identity (ANI).</title>
        <authorList>
            <person name="Lane C."/>
        </authorList>
    </citation>
    <scope>NUCLEOTIDE SEQUENCE [LARGE SCALE GENOMIC DNA]</scope>
    <source>
        <strain evidence="6 7">2016D-0084</strain>
    </source>
</reference>
<evidence type="ECO:0000256" key="4">
    <source>
        <dbReference type="ARBA" id="ARBA00022795"/>
    </source>
</evidence>